<reference evidence="1" key="1">
    <citation type="submission" date="2022-03" db="EMBL/GenBank/DDBJ databases">
        <authorList>
            <person name="Sayadi A."/>
        </authorList>
    </citation>
    <scope>NUCLEOTIDE SEQUENCE</scope>
</reference>
<keyword evidence="2" id="KW-1185">Reference proteome</keyword>
<name>A0A9P0PJF7_ACAOB</name>
<dbReference type="AlphaFoldDB" id="A0A9P0PJF7"/>
<evidence type="ECO:0000313" key="2">
    <source>
        <dbReference type="Proteomes" id="UP001152888"/>
    </source>
</evidence>
<sequence length="106" mass="12015">MDFASRKGFLSECQLCLLICISLCGHKVSKFLGQHFSPLSKGKLPQEKSCLFWSALRAIRERQPAARLQFEDHNDLERNNGGPEAQCSSSEHRYLGIKTIMSEVMK</sequence>
<protein>
    <submittedName>
        <fullName evidence="1">Uncharacterized protein</fullName>
    </submittedName>
</protein>
<evidence type="ECO:0000313" key="1">
    <source>
        <dbReference type="EMBL" id="CAH1988073.1"/>
    </source>
</evidence>
<comment type="caution">
    <text evidence="1">The sequence shown here is derived from an EMBL/GenBank/DDBJ whole genome shotgun (WGS) entry which is preliminary data.</text>
</comment>
<dbReference type="Proteomes" id="UP001152888">
    <property type="component" value="Unassembled WGS sequence"/>
</dbReference>
<dbReference type="EMBL" id="CAKOFQ010007036">
    <property type="protein sequence ID" value="CAH1988073.1"/>
    <property type="molecule type" value="Genomic_DNA"/>
</dbReference>
<gene>
    <name evidence="1" type="ORF">ACAOBT_LOCUS18273</name>
</gene>
<organism evidence="1 2">
    <name type="scientific">Acanthoscelides obtectus</name>
    <name type="common">Bean weevil</name>
    <name type="synonym">Bruchus obtectus</name>
    <dbReference type="NCBI Taxonomy" id="200917"/>
    <lineage>
        <taxon>Eukaryota</taxon>
        <taxon>Metazoa</taxon>
        <taxon>Ecdysozoa</taxon>
        <taxon>Arthropoda</taxon>
        <taxon>Hexapoda</taxon>
        <taxon>Insecta</taxon>
        <taxon>Pterygota</taxon>
        <taxon>Neoptera</taxon>
        <taxon>Endopterygota</taxon>
        <taxon>Coleoptera</taxon>
        <taxon>Polyphaga</taxon>
        <taxon>Cucujiformia</taxon>
        <taxon>Chrysomeloidea</taxon>
        <taxon>Chrysomelidae</taxon>
        <taxon>Bruchinae</taxon>
        <taxon>Bruchini</taxon>
        <taxon>Acanthoscelides</taxon>
    </lineage>
</organism>
<proteinExistence type="predicted"/>
<accession>A0A9P0PJF7</accession>